<evidence type="ECO:0000256" key="1">
    <source>
        <dbReference type="SAM" id="Phobius"/>
    </source>
</evidence>
<feature type="transmembrane region" description="Helical" evidence="1">
    <location>
        <begin position="409"/>
        <end position="430"/>
    </location>
</feature>
<keyword evidence="1" id="KW-0812">Transmembrane</keyword>
<accession>A0A0P0N4U9</accession>
<evidence type="ECO:0000313" key="2">
    <source>
        <dbReference type="EMBL" id="ALL01464.1"/>
    </source>
</evidence>
<feature type="transmembrane region" description="Helical" evidence="1">
    <location>
        <begin position="296"/>
        <end position="316"/>
    </location>
</feature>
<evidence type="ECO:0000313" key="3">
    <source>
        <dbReference type="Proteomes" id="UP000058613"/>
    </source>
</evidence>
<dbReference type="AlphaFoldDB" id="A0A0P0N4U9"/>
<gene>
    <name evidence="2" type="ORF">Pyrde_1420</name>
</gene>
<name>A0A0P0N4U9_9CREN</name>
<feature type="transmembrane region" description="Helical" evidence="1">
    <location>
        <begin position="370"/>
        <end position="397"/>
    </location>
</feature>
<dbReference type="STRING" id="1273541.Pyrde_1420"/>
<protein>
    <submittedName>
        <fullName evidence="2">Uncharacterized protein</fullName>
    </submittedName>
</protein>
<feature type="transmembrane region" description="Helical" evidence="1">
    <location>
        <begin position="466"/>
        <end position="488"/>
    </location>
</feature>
<organism evidence="2 3">
    <name type="scientific">Pyrodictium delaneyi</name>
    <dbReference type="NCBI Taxonomy" id="1273541"/>
    <lineage>
        <taxon>Archaea</taxon>
        <taxon>Thermoproteota</taxon>
        <taxon>Thermoprotei</taxon>
        <taxon>Desulfurococcales</taxon>
        <taxon>Pyrodictiaceae</taxon>
        <taxon>Pyrodictium</taxon>
    </lineage>
</organism>
<keyword evidence="1" id="KW-0472">Membrane</keyword>
<proteinExistence type="predicted"/>
<dbReference type="Proteomes" id="UP000058613">
    <property type="component" value="Chromosome"/>
</dbReference>
<dbReference type="EMBL" id="CP013011">
    <property type="protein sequence ID" value="ALL01464.1"/>
    <property type="molecule type" value="Genomic_DNA"/>
</dbReference>
<sequence>MAQSTRVTVFLLVLLATSIIPVPVYAHAHSCSPQVDIAVELPLGQQHRYNSSLELPLPGRYLFWLIVESKTGKPVEYQISIVVDGDARLESLSGPLQGVLSGYGDRSIAYGIVNAGPQGFKLIAMLEAEGCTRSIVLSVAESGIEAQFSRVHLPVDHLGNEDPRREPFTLVESYPSLLGRLLGASNSRVLLGYMLVCIESSQPFDFLVVGGLYDAGGRPAPLASTVLEPGTGTSYLRTTISTTSCAKSKCSGCAIIPLWLLEDIAPPGVYRLVLNLYIPGSDRPIAVYEHNVYIRLLSYGDIGVAAIVAGLGVLVLPLLARISDSKRLAYMALTGASLTALSRLIGGVVFRLSSVLGPFDWIVYGPITSGLYYGLLAACLAATGEPMVAAGAVLVEWLLSSLILGSGNLVLSAFWAFTTLFVVAAATYAARVTDLRLLPVYFAAAKALDSYVDINIYAYAYRLYYAGWYIAVYSAGMALYALLGSAAVTRMVSSRARS</sequence>
<reference evidence="2 3" key="1">
    <citation type="submission" date="2015-10" db="EMBL/GenBank/DDBJ databases">
        <title>Complete genome sequence of hyperthermophilic archaeon Pyrodictium delaneyi Su06.</title>
        <authorList>
            <person name="Jung J.-H."/>
            <person name="Lin J."/>
            <person name="Holden J.F."/>
            <person name="Park C.-S."/>
        </authorList>
    </citation>
    <scope>NUCLEOTIDE SEQUENCE [LARGE SCALE GENOMIC DNA]</scope>
    <source>
        <strain evidence="2 3">Su06</strain>
    </source>
</reference>
<dbReference type="KEGG" id="pdl:Pyrde_1420"/>
<keyword evidence="1" id="KW-1133">Transmembrane helix</keyword>